<keyword evidence="4" id="KW-0732">Signal</keyword>
<protein>
    <submittedName>
        <fullName evidence="7">Extracellular solute-binding protein, family 5</fullName>
    </submittedName>
</protein>
<dbReference type="OrthoDB" id="194307at2157"/>
<keyword evidence="8" id="KW-1185">Reference proteome</keyword>
<dbReference type="SUPFAM" id="SSF53850">
    <property type="entry name" value="Periplasmic binding protein-like II"/>
    <property type="match status" value="1"/>
</dbReference>
<dbReference type="InterPro" id="IPR000914">
    <property type="entry name" value="SBP_5_dom"/>
</dbReference>
<dbReference type="Gene3D" id="3.10.105.10">
    <property type="entry name" value="Dipeptide-binding Protein, Domain 3"/>
    <property type="match status" value="1"/>
</dbReference>
<dbReference type="PANTHER" id="PTHR30290">
    <property type="entry name" value="PERIPLASMIC BINDING COMPONENT OF ABC TRANSPORTER"/>
    <property type="match status" value="1"/>
</dbReference>
<evidence type="ECO:0000259" key="6">
    <source>
        <dbReference type="Pfam" id="PF00496"/>
    </source>
</evidence>
<evidence type="ECO:0000256" key="1">
    <source>
        <dbReference type="ARBA" id="ARBA00004196"/>
    </source>
</evidence>
<dbReference type="InterPro" id="IPR030678">
    <property type="entry name" value="Peptide/Ni-bd"/>
</dbReference>
<sequence>MNKSLAVGIVVLVVVLAVIAIFLSQQQAPAPRPLPQSSSPTTTQTPIPTTPKSSPTSTTPQPTSLTIGVTDKVTDLDPANAYDFFTWEIFYNTMAGLVRYKPGTTELEPDLAENWTVLEGGKVWVFKLRPNLKFCDGTPLTASDVKRSIERVMKINGDPAWLVTDFVEKVETPNATTVIFYLKTPVSYFLALVATPPYFPVHPKYVPDRIDSDQTAGGAGPYCIKSFVRDQQIVLEANPYYYGPKPQISKVVIKFYKDATTLRLALERGEVDIAWRTLNPPDIEALKASGKFKIVEVPGSFIRYIVLNLNMPELKDVRVRQALAAAVCRKDIVQTVFRGAVTPLYTLIPEGMWGSYPVFKERYGDCNISLARSLLQQAGYSQSKKLSIELWYTPTHYGDTEKDLAAVLKEQWEATGLVSVTVKSAEWATYVQQLRSGAMMVSLLGWYPDYLDPDDYTTPFLKSGSNKWLGNGYSNPKMDEILTKASVEESRLVREQLYRQAQQLLAEDVPIIPLVQGKLFIATKPNIQVVVDPTMILRYWAIKIA</sequence>
<dbReference type="Gene3D" id="3.90.76.10">
    <property type="entry name" value="Dipeptide-binding Protein, Domain 1"/>
    <property type="match status" value="1"/>
</dbReference>
<gene>
    <name evidence="7" type="ordered locus">Pisl_0602</name>
</gene>
<dbReference type="AlphaFoldDB" id="A1RS48"/>
<reference evidence="7" key="1">
    <citation type="submission" date="2006-12" db="EMBL/GenBank/DDBJ databases">
        <title>Complete sequence of Pyrobaculum islandicum DSM 4184.</title>
        <authorList>
            <person name="Copeland A."/>
            <person name="Lucas S."/>
            <person name="Lapidus A."/>
            <person name="Barry K."/>
            <person name="Detter J.C."/>
            <person name="Glavina del Rio T."/>
            <person name="Dalin E."/>
            <person name="Tice H."/>
            <person name="Pitluck S."/>
            <person name="Meincke L."/>
            <person name="Brettin T."/>
            <person name="Bruce D."/>
            <person name="Han C."/>
            <person name="Tapia R."/>
            <person name="Gilna P."/>
            <person name="Schmutz J."/>
            <person name="Larimer F."/>
            <person name="Land M."/>
            <person name="Hauser L."/>
            <person name="Kyrpides N."/>
            <person name="Mikhailova N."/>
            <person name="Cozen A.E."/>
            <person name="Fitz-Gibbon S.T."/>
            <person name="House C.H."/>
            <person name="Saltikov C."/>
            <person name="Lowe T."/>
            <person name="Richardson P."/>
        </authorList>
    </citation>
    <scope>NUCLEOTIDE SEQUENCE [LARGE SCALE GENOMIC DNA]</scope>
    <source>
        <strain evidence="7">DSM 4184</strain>
    </source>
</reference>
<dbReference type="FunFam" id="3.90.76.10:FF:000007">
    <property type="entry name" value="Dipeptide ABC transporter periplasmic dipeptide-binding protein"/>
    <property type="match status" value="1"/>
</dbReference>
<evidence type="ECO:0000256" key="3">
    <source>
        <dbReference type="ARBA" id="ARBA00022448"/>
    </source>
</evidence>
<dbReference type="InterPro" id="IPR039424">
    <property type="entry name" value="SBP_5"/>
</dbReference>
<dbReference type="GO" id="GO:1904680">
    <property type="term" value="F:peptide transmembrane transporter activity"/>
    <property type="evidence" value="ECO:0007669"/>
    <property type="project" value="TreeGrafter"/>
</dbReference>
<proteinExistence type="inferred from homology"/>
<comment type="similarity">
    <text evidence="2">Belongs to the bacterial solute-binding protein 5 family.</text>
</comment>
<dbReference type="GO" id="GO:0042597">
    <property type="term" value="C:periplasmic space"/>
    <property type="evidence" value="ECO:0007669"/>
    <property type="project" value="UniProtKB-ARBA"/>
</dbReference>
<dbReference type="PIRSF" id="PIRSF002741">
    <property type="entry name" value="MppA"/>
    <property type="match status" value="1"/>
</dbReference>
<accession>A1RS48</accession>
<dbReference type="CDD" id="cd08519">
    <property type="entry name" value="PBP2_NikA_DppA_OppA_like_20"/>
    <property type="match status" value="1"/>
</dbReference>
<feature type="region of interest" description="Disordered" evidence="5">
    <location>
        <begin position="29"/>
        <end position="66"/>
    </location>
</feature>
<dbReference type="HOGENOM" id="CLU_017028_7_2_2"/>
<keyword evidence="3" id="KW-0813">Transport</keyword>
<dbReference type="GO" id="GO:0043190">
    <property type="term" value="C:ATP-binding cassette (ABC) transporter complex"/>
    <property type="evidence" value="ECO:0007669"/>
    <property type="project" value="InterPro"/>
</dbReference>
<dbReference type="EMBL" id="CP000504">
    <property type="protein sequence ID" value="ABL87780.1"/>
    <property type="molecule type" value="Genomic_DNA"/>
</dbReference>
<evidence type="ECO:0000313" key="8">
    <source>
        <dbReference type="Proteomes" id="UP000002595"/>
    </source>
</evidence>
<evidence type="ECO:0000313" key="7">
    <source>
        <dbReference type="EMBL" id="ABL87780.1"/>
    </source>
</evidence>
<dbReference type="Proteomes" id="UP000002595">
    <property type="component" value="Chromosome"/>
</dbReference>
<name>A1RS48_PYRIL</name>
<evidence type="ECO:0000256" key="4">
    <source>
        <dbReference type="ARBA" id="ARBA00022729"/>
    </source>
</evidence>
<dbReference type="eggNOG" id="arCOG01534">
    <property type="taxonomic scope" value="Archaea"/>
</dbReference>
<dbReference type="GeneID" id="4617606"/>
<feature type="domain" description="Solute-binding protein family 5" evidence="6">
    <location>
        <begin position="106"/>
        <end position="466"/>
    </location>
</feature>
<dbReference type="PANTHER" id="PTHR30290:SF10">
    <property type="entry name" value="PERIPLASMIC OLIGOPEPTIDE-BINDING PROTEIN-RELATED"/>
    <property type="match status" value="1"/>
</dbReference>
<dbReference type="KEGG" id="pis:Pisl_0602"/>
<dbReference type="FunFam" id="3.10.105.10:FF:000012">
    <property type="entry name" value="Peptide/nickel transport system substrate-binding protein"/>
    <property type="match status" value="1"/>
</dbReference>
<comment type="subcellular location">
    <subcellularLocation>
        <location evidence="1">Cell envelope</location>
    </subcellularLocation>
</comment>
<evidence type="ECO:0000256" key="5">
    <source>
        <dbReference type="SAM" id="MobiDB-lite"/>
    </source>
</evidence>
<organism evidence="7 8">
    <name type="scientific">Pyrobaculum islandicum (strain DSM 4184 / JCM 9189 / GEO3)</name>
    <dbReference type="NCBI Taxonomy" id="384616"/>
    <lineage>
        <taxon>Archaea</taxon>
        <taxon>Thermoproteota</taxon>
        <taxon>Thermoprotei</taxon>
        <taxon>Thermoproteales</taxon>
        <taxon>Thermoproteaceae</taxon>
        <taxon>Pyrobaculum</taxon>
    </lineage>
</organism>
<dbReference type="Pfam" id="PF00496">
    <property type="entry name" value="SBP_bac_5"/>
    <property type="match status" value="1"/>
</dbReference>
<dbReference type="STRING" id="384616.Pisl_0602"/>
<dbReference type="Gene3D" id="3.40.190.10">
    <property type="entry name" value="Periplasmic binding protein-like II"/>
    <property type="match status" value="1"/>
</dbReference>
<dbReference type="RefSeq" id="WP_011762356.1">
    <property type="nucleotide sequence ID" value="NC_008701.1"/>
</dbReference>
<evidence type="ECO:0000256" key="2">
    <source>
        <dbReference type="ARBA" id="ARBA00005695"/>
    </source>
</evidence>
<dbReference type="GO" id="GO:0015833">
    <property type="term" value="P:peptide transport"/>
    <property type="evidence" value="ECO:0007669"/>
    <property type="project" value="TreeGrafter"/>
</dbReference>